<dbReference type="Pfam" id="PF03618">
    <property type="entry name" value="Kinase-PPPase"/>
    <property type="match status" value="1"/>
</dbReference>
<reference evidence="6 7" key="1">
    <citation type="journal article" date="2023" name="Microbiol. Spectr.">
        <title>Symbiosis of Carpenter Bees with Uncharacterized Lactic Acid Bacteria Showing NAD Auxotrophy.</title>
        <authorList>
            <person name="Kawasaki S."/>
            <person name="Ozawa K."/>
            <person name="Mori T."/>
            <person name="Yamamoto A."/>
            <person name="Ito M."/>
            <person name="Ohkuma M."/>
            <person name="Sakamoto M."/>
            <person name="Matsutani M."/>
        </authorList>
    </citation>
    <scope>NUCLEOTIDE SEQUENCE [LARGE SCALE GENOMIC DNA]</scope>
    <source>
        <strain evidence="6 7">KimC2</strain>
    </source>
</reference>
<sequence>MDKKLTVYAVSDSLGDTATKIARAIMAQFPSIEVSYIKFPFSNDEKKITKLVDEAADNNAIIIFSLGGKGLAKYMTSYTKARNVPSFDLMSPIIDFVKEKTGIEPSGEVGAVHRLNDNYFNRISAVEFAVLYDDGKDPKGFLEADLVLVGVSRTSKTPLSLFLANRNLKVANYPLVKNADVPKELFQIDSKKIVGLTTDPEVLNKFRRERLISYGLSPDATYSDMDNVKEELSYADDIFKKLNCIVINTAHRSIEETAALIMQHLNLDDEGQPIKNR</sequence>
<dbReference type="GO" id="GO:0004674">
    <property type="term" value="F:protein serine/threonine kinase activity"/>
    <property type="evidence" value="ECO:0007669"/>
    <property type="project" value="UniProtKB-UniRule"/>
</dbReference>
<dbReference type="PANTHER" id="PTHR31756">
    <property type="entry name" value="PYRUVATE, PHOSPHATE DIKINASE REGULATORY PROTEIN 1, CHLOROPLASTIC"/>
    <property type="match status" value="1"/>
</dbReference>
<accession>A0AAU9CZ50</accession>
<dbReference type="AlphaFoldDB" id="A0AAU9CZ50"/>
<keyword evidence="4 5" id="KW-0418">Kinase</keyword>
<dbReference type="HAMAP" id="MF_00921">
    <property type="entry name" value="PDRP"/>
    <property type="match status" value="1"/>
</dbReference>
<proteinExistence type="inferred from homology"/>
<evidence type="ECO:0000256" key="3">
    <source>
        <dbReference type="ARBA" id="ARBA00022741"/>
    </source>
</evidence>
<keyword evidence="1 5" id="KW-0723">Serine/threonine-protein kinase</keyword>
<dbReference type="Proteomes" id="UP001321804">
    <property type="component" value="Chromosome"/>
</dbReference>
<evidence type="ECO:0000256" key="4">
    <source>
        <dbReference type="ARBA" id="ARBA00022777"/>
    </source>
</evidence>
<evidence type="ECO:0000256" key="2">
    <source>
        <dbReference type="ARBA" id="ARBA00022679"/>
    </source>
</evidence>
<keyword evidence="7" id="KW-1185">Reference proteome</keyword>
<dbReference type="EC" id="2.7.4.27" evidence="5"/>
<dbReference type="GO" id="GO:0043531">
    <property type="term" value="F:ADP binding"/>
    <property type="evidence" value="ECO:0007669"/>
    <property type="project" value="UniProtKB-UniRule"/>
</dbReference>
<dbReference type="InterPro" id="IPR027417">
    <property type="entry name" value="P-loop_NTPase"/>
</dbReference>
<feature type="binding site" evidence="5">
    <location>
        <begin position="150"/>
        <end position="157"/>
    </location>
    <ligand>
        <name>ADP</name>
        <dbReference type="ChEBI" id="CHEBI:456216"/>
    </ligand>
</feature>
<dbReference type="KEGG" id="xak:KIMC2_10800"/>
<dbReference type="GO" id="GO:0005524">
    <property type="term" value="F:ATP binding"/>
    <property type="evidence" value="ECO:0007669"/>
    <property type="project" value="InterPro"/>
</dbReference>
<dbReference type="NCBIfam" id="NF003742">
    <property type="entry name" value="PRK05339.1"/>
    <property type="match status" value="1"/>
</dbReference>
<comment type="catalytic activity">
    <reaction evidence="5">
        <text>N(tele)-phospho-L-histidyl/L-threonyl-[pyruvate, phosphate dikinase] + ADP = N(tele)-phospho-L-histidyl/O-phospho-L-threonyl-[pyruvate, phosphate dikinase] + AMP + H(+)</text>
        <dbReference type="Rhea" id="RHEA:43692"/>
        <dbReference type="Rhea" id="RHEA-COMP:10650"/>
        <dbReference type="Rhea" id="RHEA-COMP:10651"/>
        <dbReference type="ChEBI" id="CHEBI:15378"/>
        <dbReference type="ChEBI" id="CHEBI:30013"/>
        <dbReference type="ChEBI" id="CHEBI:61977"/>
        <dbReference type="ChEBI" id="CHEBI:83586"/>
        <dbReference type="ChEBI" id="CHEBI:456215"/>
        <dbReference type="ChEBI" id="CHEBI:456216"/>
        <dbReference type="EC" id="2.7.11.32"/>
    </reaction>
</comment>
<comment type="catalytic activity">
    <reaction evidence="5">
        <text>N(tele)-phospho-L-histidyl/O-phospho-L-threonyl-[pyruvate, phosphate dikinase] + phosphate + H(+) = N(tele)-phospho-L-histidyl/L-threonyl-[pyruvate, phosphate dikinase] + diphosphate</text>
        <dbReference type="Rhea" id="RHEA:43696"/>
        <dbReference type="Rhea" id="RHEA-COMP:10650"/>
        <dbReference type="Rhea" id="RHEA-COMP:10651"/>
        <dbReference type="ChEBI" id="CHEBI:15378"/>
        <dbReference type="ChEBI" id="CHEBI:30013"/>
        <dbReference type="ChEBI" id="CHEBI:33019"/>
        <dbReference type="ChEBI" id="CHEBI:43474"/>
        <dbReference type="ChEBI" id="CHEBI:61977"/>
        <dbReference type="ChEBI" id="CHEBI:83586"/>
        <dbReference type="EC" id="2.7.4.27"/>
    </reaction>
</comment>
<dbReference type="EC" id="2.7.11.32" evidence="5"/>
<keyword evidence="6" id="KW-0670">Pyruvate</keyword>
<protein>
    <recommendedName>
        <fullName evidence="5">Putative pyruvate, phosphate dikinase regulatory protein</fullName>
        <shortName evidence="5">PPDK regulatory protein</shortName>
        <ecNumber evidence="5">2.7.11.32</ecNumber>
        <ecNumber evidence="5">2.7.4.27</ecNumber>
    </recommendedName>
</protein>
<comment type="similarity">
    <text evidence="5">Belongs to the pyruvate, phosphate/water dikinase regulatory protein family. PDRP subfamily.</text>
</comment>
<dbReference type="InterPro" id="IPR026565">
    <property type="entry name" value="PPDK_reg"/>
</dbReference>
<dbReference type="RefSeq" id="WP_317698479.1">
    <property type="nucleotide sequence ID" value="NZ_AP026801.1"/>
</dbReference>
<dbReference type="InterPro" id="IPR005177">
    <property type="entry name" value="Kinase-pyrophosphorylase"/>
</dbReference>
<comment type="function">
    <text evidence="5">Bifunctional serine/threonine kinase and phosphorylase involved in the regulation of the pyruvate, phosphate dikinase (PPDK) by catalyzing its phosphorylation/dephosphorylation.</text>
</comment>
<dbReference type="GO" id="GO:0016776">
    <property type="term" value="F:phosphotransferase activity, phosphate group as acceptor"/>
    <property type="evidence" value="ECO:0007669"/>
    <property type="project" value="UniProtKB-UniRule"/>
</dbReference>
<name>A0AAU9CZ50_9LACO</name>
<evidence type="ECO:0000256" key="5">
    <source>
        <dbReference type="HAMAP-Rule" id="MF_00921"/>
    </source>
</evidence>
<evidence type="ECO:0000313" key="6">
    <source>
        <dbReference type="EMBL" id="BDR56518.1"/>
    </source>
</evidence>
<keyword evidence="2 5" id="KW-0808">Transferase</keyword>
<dbReference type="SUPFAM" id="SSF52540">
    <property type="entry name" value="P-loop containing nucleoside triphosphate hydrolases"/>
    <property type="match status" value="1"/>
</dbReference>
<gene>
    <name evidence="6" type="ORF">KIMC2_10800</name>
</gene>
<dbReference type="EMBL" id="AP026801">
    <property type="protein sequence ID" value="BDR56518.1"/>
    <property type="molecule type" value="Genomic_DNA"/>
</dbReference>
<evidence type="ECO:0000313" key="7">
    <source>
        <dbReference type="Proteomes" id="UP001321804"/>
    </source>
</evidence>
<evidence type="ECO:0000256" key="1">
    <source>
        <dbReference type="ARBA" id="ARBA00022527"/>
    </source>
</evidence>
<organism evidence="6 7">
    <name type="scientific">Xylocopilactobacillus apis</name>
    <dbReference type="NCBI Taxonomy" id="2932183"/>
    <lineage>
        <taxon>Bacteria</taxon>
        <taxon>Bacillati</taxon>
        <taxon>Bacillota</taxon>
        <taxon>Bacilli</taxon>
        <taxon>Lactobacillales</taxon>
        <taxon>Lactobacillaceae</taxon>
        <taxon>Xylocopilactobacillus</taxon>
    </lineage>
</organism>
<keyword evidence="3 5" id="KW-0547">Nucleotide-binding</keyword>
<dbReference type="PANTHER" id="PTHR31756:SF3">
    <property type="entry name" value="PYRUVATE, PHOSPHATE DIKINASE REGULATORY PROTEIN 1, CHLOROPLASTIC"/>
    <property type="match status" value="1"/>
</dbReference>